<dbReference type="PROSITE" id="PS50231">
    <property type="entry name" value="RICIN_B_LECTIN"/>
    <property type="match status" value="1"/>
</dbReference>
<feature type="compositionally biased region" description="Pro residues" evidence="1">
    <location>
        <begin position="121"/>
        <end position="135"/>
    </location>
</feature>
<evidence type="ECO:0000259" key="2">
    <source>
        <dbReference type="Pfam" id="PF00652"/>
    </source>
</evidence>
<dbReference type="KEGG" id="pti:PHATRDRAFT_54558"/>
<organism evidence="3 4">
    <name type="scientific">Phaeodactylum tricornutum (strain CCAP 1055/1)</name>
    <dbReference type="NCBI Taxonomy" id="556484"/>
    <lineage>
        <taxon>Eukaryota</taxon>
        <taxon>Sar</taxon>
        <taxon>Stramenopiles</taxon>
        <taxon>Ochrophyta</taxon>
        <taxon>Bacillariophyta</taxon>
        <taxon>Bacillariophyceae</taxon>
        <taxon>Bacillariophycidae</taxon>
        <taxon>Naviculales</taxon>
        <taxon>Phaeodactylaceae</taxon>
        <taxon>Phaeodactylum</taxon>
    </lineage>
</organism>
<dbReference type="AlphaFoldDB" id="B7G0V1"/>
<dbReference type="InterPro" id="IPR000772">
    <property type="entry name" value="Ricin_B_lectin"/>
</dbReference>
<name>B7G0V1_PHATC</name>
<evidence type="ECO:0000313" key="3">
    <source>
        <dbReference type="EMBL" id="EEC47955.1"/>
    </source>
</evidence>
<reference evidence="4" key="2">
    <citation type="submission" date="2008-08" db="EMBL/GenBank/DDBJ databases">
        <authorList>
            <consortium name="Diatom Consortium"/>
            <person name="Grigoriev I."/>
            <person name="Grimwood J."/>
            <person name="Kuo A."/>
            <person name="Otillar R.P."/>
            <person name="Salamov A."/>
            <person name="Detter J.C."/>
            <person name="Lindquist E."/>
            <person name="Shapiro H."/>
            <person name="Lucas S."/>
            <person name="Glavina del Rio T."/>
            <person name="Pitluck S."/>
            <person name="Rokhsar D."/>
            <person name="Bowler C."/>
        </authorList>
    </citation>
    <scope>GENOME REANNOTATION</scope>
    <source>
        <strain evidence="4">CCAP 1055/1</strain>
    </source>
</reference>
<dbReference type="RefSeq" id="XP_002180547.1">
    <property type="nucleotide sequence ID" value="XM_002180511.1"/>
</dbReference>
<evidence type="ECO:0000313" key="4">
    <source>
        <dbReference type="Proteomes" id="UP000000759"/>
    </source>
</evidence>
<accession>B7G0V1</accession>
<dbReference type="InterPro" id="IPR035992">
    <property type="entry name" value="Ricin_B-like_lectins"/>
</dbReference>
<dbReference type="InParanoid" id="B7G0V1"/>
<feature type="domain" description="Ricin B lectin" evidence="2">
    <location>
        <begin position="160"/>
        <end position="238"/>
    </location>
</feature>
<sequence length="288" mass="31270">MGLVAKGTIQKLGATFAVEASVPGCDGGATTGAVATFATIQILASVADTPFPNSSFPNVYVPFLRGRQWTAKRILFPSETAKETAIPTLTVQAVFIVSNATDESCSGPSRNDPNGGGRSPSPTPPSPSPPSPAPPASGRFNLKLYWEEGYFWQEERIERKWCMQCRGGCRIGKELKIVDCDGGRRGNPDNFRFIQHSGGEIQIQEDSSELCFQRSGRDISLQRCNSGNSNQRWVATSGGFGGRRFQISPKGRRGDCVTQRHHPKDGEIVEIEPCATAQKGDTSFWNRA</sequence>
<keyword evidence="4" id="KW-1185">Reference proteome</keyword>
<dbReference type="OrthoDB" id="46933at2759"/>
<protein>
    <submittedName>
        <fullName evidence="3">TRD3</fullName>
    </submittedName>
</protein>
<dbReference type="GeneID" id="7201392"/>
<dbReference type="Pfam" id="PF00652">
    <property type="entry name" value="Ricin_B_lectin"/>
    <property type="match status" value="1"/>
</dbReference>
<feature type="region of interest" description="Disordered" evidence="1">
    <location>
        <begin position="102"/>
        <end position="136"/>
    </location>
</feature>
<reference evidence="3 4" key="1">
    <citation type="journal article" date="2008" name="Nature">
        <title>The Phaeodactylum genome reveals the evolutionary history of diatom genomes.</title>
        <authorList>
            <person name="Bowler C."/>
            <person name="Allen A.E."/>
            <person name="Badger J.H."/>
            <person name="Grimwood J."/>
            <person name="Jabbari K."/>
            <person name="Kuo A."/>
            <person name="Maheswari U."/>
            <person name="Martens C."/>
            <person name="Maumus F."/>
            <person name="Otillar R.P."/>
            <person name="Rayko E."/>
            <person name="Salamov A."/>
            <person name="Vandepoele K."/>
            <person name="Beszteri B."/>
            <person name="Gruber A."/>
            <person name="Heijde M."/>
            <person name="Katinka M."/>
            <person name="Mock T."/>
            <person name="Valentin K."/>
            <person name="Verret F."/>
            <person name="Berges J.A."/>
            <person name="Brownlee C."/>
            <person name="Cadoret J.P."/>
            <person name="Chiovitti A."/>
            <person name="Choi C.J."/>
            <person name="Coesel S."/>
            <person name="De Martino A."/>
            <person name="Detter J.C."/>
            <person name="Durkin C."/>
            <person name="Falciatore A."/>
            <person name="Fournet J."/>
            <person name="Haruta M."/>
            <person name="Huysman M.J."/>
            <person name="Jenkins B.D."/>
            <person name="Jiroutova K."/>
            <person name="Jorgensen R.E."/>
            <person name="Joubert Y."/>
            <person name="Kaplan A."/>
            <person name="Kroger N."/>
            <person name="Kroth P.G."/>
            <person name="La Roche J."/>
            <person name="Lindquist E."/>
            <person name="Lommer M."/>
            <person name="Martin-Jezequel V."/>
            <person name="Lopez P.J."/>
            <person name="Lucas S."/>
            <person name="Mangogna M."/>
            <person name="McGinnis K."/>
            <person name="Medlin L.K."/>
            <person name="Montsant A."/>
            <person name="Oudot-Le Secq M.P."/>
            <person name="Napoli C."/>
            <person name="Obornik M."/>
            <person name="Parker M.S."/>
            <person name="Petit J.L."/>
            <person name="Porcel B.M."/>
            <person name="Poulsen N."/>
            <person name="Robison M."/>
            <person name="Rychlewski L."/>
            <person name="Rynearson T.A."/>
            <person name="Schmutz J."/>
            <person name="Shapiro H."/>
            <person name="Siaut M."/>
            <person name="Stanley M."/>
            <person name="Sussman M.R."/>
            <person name="Taylor A.R."/>
            <person name="Vardi A."/>
            <person name="von Dassow P."/>
            <person name="Vyverman W."/>
            <person name="Willis A."/>
            <person name="Wyrwicz L.S."/>
            <person name="Rokhsar D.S."/>
            <person name="Weissenbach J."/>
            <person name="Armbrust E.V."/>
            <person name="Green B.R."/>
            <person name="Van de Peer Y."/>
            <person name="Grigoriev I.V."/>
        </authorList>
    </citation>
    <scope>NUCLEOTIDE SEQUENCE [LARGE SCALE GENOMIC DNA]</scope>
    <source>
        <strain evidence="3 4">CCAP 1055/1</strain>
    </source>
</reference>
<dbReference type="SUPFAM" id="SSF50370">
    <property type="entry name" value="Ricin B-like lectins"/>
    <property type="match status" value="1"/>
</dbReference>
<proteinExistence type="predicted"/>
<dbReference type="PaxDb" id="2850-Phatr54558"/>
<gene>
    <name evidence="3" type="primary">TRD3</name>
    <name evidence="3" type="ORF">PHATRDRAFT_54558</name>
</gene>
<dbReference type="Proteomes" id="UP000000759">
    <property type="component" value="Chromosome 9"/>
</dbReference>
<feature type="compositionally biased region" description="Polar residues" evidence="1">
    <location>
        <begin position="102"/>
        <end position="112"/>
    </location>
</feature>
<evidence type="ECO:0000256" key="1">
    <source>
        <dbReference type="SAM" id="MobiDB-lite"/>
    </source>
</evidence>
<dbReference type="EMBL" id="CM000612">
    <property type="protein sequence ID" value="EEC47955.1"/>
    <property type="molecule type" value="Genomic_DNA"/>
</dbReference>
<dbReference type="Gene3D" id="2.80.10.50">
    <property type="match status" value="1"/>
</dbReference>
<dbReference type="HOGENOM" id="CLU_1985930_0_0_1"/>